<evidence type="ECO:0000259" key="2">
    <source>
        <dbReference type="Pfam" id="PF07603"/>
    </source>
</evidence>
<gene>
    <name evidence="3" type="ORF">NHF51_12660</name>
</gene>
<accession>A0AAE9MED3</accession>
<dbReference type="InterPro" id="IPR011460">
    <property type="entry name" value="Lcl_C"/>
</dbReference>
<feature type="signal peptide" evidence="1">
    <location>
        <begin position="1"/>
        <end position="18"/>
    </location>
</feature>
<protein>
    <submittedName>
        <fullName evidence="3">DUF1566 domain-containing protein</fullName>
    </submittedName>
</protein>
<keyword evidence="4" id="KW-1185">Reference proteome</keyword>
<feature type="domain" description="Lcl C-terminal" evidence="2">
    <location>
        <begin position="282"/>
        <end position="405"/>
    </location>
</feature>
<organism evidence="3 4">
    <name type="scientific">Aeromonas encheleia</name>
    <dbReference type="NCBI Taxonomy" id="73010"/>
    <lineage>
        <taxon>Bacteria</taxon>
        <taxon>Pseudomonadati</taxon>
        <taxon>Pseudomonadota</taxon>
        <taxon>Gammaproteobacteria</taxon>
        <taxon>Aeromonadales</taxon>
        <taxon>Aeromonadaceae</taxon>
        <taxon>Aeromonas</taxon>
    </lineage>
</organism>
<evidence type="ECO:0000313" key="3">
    <source>
        <dbReference type="EMBL" id="USV56206.1"/>
    </source>
</evidence>
<evidence type="ECO:0000256" key="1">
    <source>
        <dbReference type="SAM" id="SignalP"/>
    </source>
</evidence>
<feature type="chain" id="PRO_5042075702" evidence="1">
    <location>
        <begin position="19"/>
        <end position="455"/>
    </location>
</feature>
<evidence type="ECO:0000313" key="4">
    <source>
        <dbReference type="Proteomes" id="UP001056890"/>
    </source>
</evidence>
<name>A0AAE9MED3_9GAMM</name>
<dbReference type="EMBL" id="CP099717">
    <property type="protein sequence ID" value="USV56206.1"/>
    <property type="molecule type" value="Genomic_DNA"/>
</dbReference>
<dbReference type="Proteomes" id="UP001056890">
    <property type="component" value="Chromosome"/>
</dbReference>
<sequence>MKMKMTPLACLLAPLLTACGGGSDEAPLAAPDYRLTVNLPQAGTLCVNLNQNNSCDAGEPAVSGAAGARPLTGSSPALLTSPLLFIPSDPAALTLTHPAARQDGQQLTPTPLSSLLQTRIGEGLPPAEALAALLLALAPLQPGQDLAALARLEEFNQALGELALAALDDATTLPGQSADERRRQIWQGLVTLLPELGQHFANSPELLSQQASLAAVLRQQQPRALVTASGVTTYSDGTDYLLISEPADHPGQEASLKQLPLRYRKLNDKGQPLPDNAAQWDCVEDLNSGLVWEKKLDDPDSPRDLHRVFAWEFGNYHPTQKELDYACPSGEAICSTEQYRQWLNSQQLCGIQNWRLPHIQELMSLQHFGSLSQQDGQVVSIDVRYFPDVGPSNGDYHGIYWSQTLTPSRRLESVPIAVLGPQFLGEDPGADYPYAVQNPNEVNALQLRLVAEVTR</sequence>
<dbReference type="Pfam" id="PF07603">
    <property type="entry name" value="Lcl_C"/>
    <property type="match status" value="1"/>
</dbReference>
<keyword evidence="1" id="KW-0732">Signal</keyword>
<dbReference type="PROSITE" id="PS51257">
    <property type="entry name" value="PROKAR_LIPOPROTEIN"/>
    <property type="match status" value="1"/>
</dbReference>
<reference evidence="3" key="1">
    <citation type="submission" date="2022-06" db="EMBL/GenBank/DDBJ databases">
        <title>Complete Genome of Aeromonas sp. Strain SOD01 Isolated from an Urban Freshwater Stream.</title>
        <authorList>
            <person name="Williams L.E."/>
            <person name="Brysgel T."/>
            <person name="Capestro E.M."/>
            <person name="Foltz G.V."/>
            <person name="Gardner A.E."/>
            <person name="Ingrassia J."/>
            <person name="Peterson E."/>
            <person name="Arruda J."/>
            <person name="Flaherty I."/>
            <person name="Hunt M."/>
            <person name="Pappas G."/>
            <person name="Ramsaran S."/>
            <person name="Rocha M."/>
        </authorList>
    </citation>
    <scope>NUCLEOTIDE SEQUENCE</scope>
    <source>
        <strain evidence="3">SOD01</strain>
    </source>
</reference>
<dbReference type="AlphaFoldDB" id="A0AAE9MED3"/>
<proteinExistence type="predicted"/>